<dbReference type="EMBL" id="JAJGNA010000003">
    <property type="protein sequence ID" value="MCC4307807.1"/>
    <property type="molecule type" value="Genomic_DNA"/>
</dbReference>
<evidence type="ECO:0000313" key="17">
    <source>
        <dbReference type="EMBL" id="MCC4307807.1"/>
    </source>
</evidence>
<evidence type="ECO:0000313" key="18">
    <source>
        <dbReference type="Proteomes" id="UP001108027"/>
    </source>
</evidence>
<feature type="modified residue" description="N6-(pyridoxal phosphate)lysine" evidence="15">
    <location>
        <position position="337"/>
    </location>
</feature>
<dbReference type="NCBIfam" id="TIGR00238">
    <property type="entry name" value="KamA family radical SAM protein"/>
    <property type="match status" value="1"/>
</dbReference>
<dbReference type="Pfam" id="PF04055">
    <property type="entry name" value="Radical_SAM"/>
    <property type="match status" value="1"/>
</dbReference>
<evidence type="ECO:0000256" key="2">
    <source>
        <dbReference type="ARBA" id="ARBA00001933"/>
    </source>
</evidence>
<evidence type="ECO:0000256" key="9">
    <source>
        <dbReference type="ARBA" id="ARBA00022898"/>
    </source>
</evidence>
<dbReference type="NCBIfam" id="TIGR03821">
    <property type="entry name" value="EFP_modif_epmB"/>
    <property type="match status" value="1"/>
</dbReference>
<protein>
    <recommendedName>
        <fullName evidence="5">L-lysine 2,3-aminomutase</fullName>
    </recommendedName>
    <alternativeName>
        <fullName evidence="13">EF-P post-translational modification enzyme B</fullName>
    </alternativeName>
</protein>
<evidence type="ECO:0000256" key="3">
    <source>
        <dbReference type="ARBA" id="ARBA00001966"/>
    </source>
</evidence>
<dbReference type="PANTHER" id="PTHR30538">
    <property type="entry name" value="LYSINE 2,3-AMINOMUTASE-RELATED"/>
    <property type="match status" value="1"/>
</dbReference>
<reference evidence="17" key="1">
    <citation type="submission" date="2021-10" db="EMBL/GenBank/DDBJ databases">
        <title>The diversity and Nitrogen Metabolism of Culturable Nitrate-Utilizing Bacteria Within the Oxygen Minimum Zone of the Changjiang (Yangtze River)Estuary.</title>
        <authorList>
            <person name="Zhang D."/>
            <person name="Zheng J."/>
            <person name="Liu S."/>
            <person name="He W."/>
        </authorList>
    </citation>
    <scope>NUCLEOTIDE SEQUENCE</scope>
    <source>
        <strain evidence="17">FXH-223</strain>
    </source>
</reference>
<keyword evidence="11 14" id="KW-0411">Iron-sulfur</keyword>
<feature type="binding site" evidence="14">
    <location>
        <position position="133"/>
    </location>
    <ligand>
        <name>[4Fe-4S] cluster</name>
        <dbReference type="ChEBI" id="CHEBI:49883"/>
        <note>4Fe-4S-S-AdoMet</note>
    </ligand>
</feature>
<keyword evidence="6 14" id="KW-0004">4Fe-4S</keyword>
<evidence type="ECO:0000256" key="8">
    <source>
        <dbReference type="ARBA" id="ARBA00022723"/>
    </source>
</evidence>
<dbReference type="SFLD" id="SFLDS00029">
    <property type="entry name" value="Radical_SAM"/>
    <property type="match status" value="1"/>
</dbReference>
<name>A0A9Q3ULW1_9GAMM</name>
<dbReference type="InterPro" id="IPR013785">
    <property type="entry name" value="Aldolase_TIM"/>
</dbReference>
<comment type="catalytic activity">
    <reaction evidence="1">
        <text>L-lysine = D-beta-lysine</text>
        <dbReference type="Rhea" id="RHEA:44148"/>
        <dbReference type="ChEBI" id="CHEBI:32551"/>
        <dbReference type="ChEBI" id="CHEBI:84138"/>
    </reaction>
</comment>
<dbReference type="PANTHER" id="PTHR30538:SF1">
    <property type="entry name" value="L-LYSINE 2,3-AMINOMUTASE"/>
    <property type="match status" value="1"/>
</dbReference>
<evidence type="ECO:0000259" key="16">
    <source>
        <dbReference type="PROSITE" id="PS51918"/>
    </source>
</evidence>
<keyword evidence="8 14" id="KW-0479">Metal-binding</keyword>
<sequence length="342" mass="37866">MALKRLAMITQEADGWQVPDWRRLQADLITDVAALCEALDLRPEQIPGGVDADSDFPLRVPRRYLSRIEPGNPDDPLLRQVLASAREREPVPGYGPDPLEEAAHTPVPGLLHKYHGRALLVVTGACAVHCRYCFRRHFPYQTHLSGGRWKQALDWLRAHPDIREVILSGGDPLTLSNERLAGLLEELAAIPHLDRLRFHTRTPVVIPERLDDGLLALLDTPRWRVTLVLHANHPREIDPALSERCRALARAGVTLLNQAVLLAGVNDRVETLAGLSDALHDAGVLPYYLHQLDAVAGAAHFAVPDPRAFALHRALRARLPGFLVPRLAREEPGESGKTVLKG</sequence>
<evidence type="ECO:0000256" key="15">
    <source>
        <dbReference type="PIRSR" id="PIRSR603739-50"/>
    </source>
</evidence>
<dbReference type="AlphaFoldDB" id="A0A9Q3ULW1"/>
<feature type="domain" description="Radical SAM core" evidence="16">
    <location>
        <begin position="112"/>
        <end position="330"/>
    </location>
</feature>
<gene>
    <name evidence="17" type="primary">epmB</name>
    <name evidence="17" type="ORF">LL252_04405</name>
</gene>
<dbReference type="InterPro" id="IPR022462">
    <property type="entry name" value="EpmB"/>
</dbReference>
<dbReference type="InterPro" id="IPR003739">
    <property type="entry name" value="Lys_aminomutase/Glu_NH3_mut"/>
</dbReference>
<evidence type="ECO:0000256" key="10">
    <source>
        <dbReference type="ARBA" id="ARBA00023004"/>
    </source>
</evidence>
<dbReference type="Proteomes" id="UP001108027">
    <property type="component" value="Unassembled WGS sequence"/>
</dbReference>
<evidence type="ECO:0000256" key="14">
    <source>
        <dbReference type="PIRSR" id="PIRSR004911-1"/>
    </source>
</evidence>
<dbReference type="InterPro" id="IPR058240">
    <property type="entry name" value="rSAM_sf"/>
</dbReference>
<comment type="similarity">
    <text evidence="4">Belongs to the radical SAM superfamily. KamA family.</text>
</comment>
<evidence type="ECO:0000256" key="6">
    <source>
        <dbReference type="ARBA" id="ARBA00022485"/>
    </source>
</evidence>
<comment type="caution">
    <text evidence="17">The sequence shown here is derived from an EMBL/GenBank/DDBJ whole genome shotgun (WGS) entry which is preliminary data.</text>
</comment>
<keyword evidence="9 15" id="KW-0663">Pyridoxal phosphate</keyword>
<evidence type="ECO:0000256" key="7">
    <source>
        <dbReference type="ARBA" id="ARBA00022691"/>
    </source>
</evidence>
<evidence type="ECO:0000256" key="12">
    <source>
        <dbReference type="ARBA" id="ARBA00023235"/>
    </source>
</evidence>
<keyword evidence="12" id="KW-0413">Isomerase</keyword>
<dbReference type="GO" id="GO:0046872">
    <property type="term" value="F:metal ion binding"/>
    <property type="evidence" value="ECO:0007669"/>
    <property type="project" value="UniProtKB-KW"/>
</dbReference>
<dbReference type="GO" id="GO:0051539">
    <property type="term" value="F:4 iron, 4 sulfur cluster binding"/>
    <property type="evidence" value="ECO:0007669"/>
    <property type="project" value="UniProtKB-KW"/>
</dbReference>
<dbReference type="SFLD" id="SFLDF00314">
    <property type="entry name" value="L-lysine_2_3-aminomutase_(yjeK"/>
    <property type="match status" value="1"/>
</dbReference>
<dbReference type="SFLD" id="SFLDG01070">
    <property type="entry name" value="PLP-dependent"/>
    <property type="match status" value="1"/>
</dbReference>
<evidence type="ECO:0000256" key="11">
    <source>
        <dbReference type="ARBA" id="ARBA00023014"/>
    </source>
</evidence>
<dbReference type="PIRSF" id="PIRSF004911">
    <property type="entry name" value="DUF160"/>
    <property type="match status" value="1"/>
</dbReference>
<feature type="binding site" evidence="14">
    <location>
        <position position="130"/>
    </location>
    <ligand>
        <name>[4Fe-4S] cluster</name>
        <dbReference type="ChEBI" id="CHEBI:49883"/>
        <note>4Fe-4S-S-AdoMet</note>
    </ligand>
</feature>
<proteinExistence type="inferred from homology"/>
<dbReference type="RefSeq" id="WP_228233209.1">
    <property type="nucleotide sequence ID" value="NZ_ARXL01000025.1"/>
</dbReference>
<keyword evidence="10" id="KW-0408">Iron</keyword>
<organism evidence="17 18">
    <name type="scientific">Alloalcanivorax marinus</name>
    <dbReference type="NCBI Taxonomy" id="1177169"/>
    <lineage>
        <taxon>Bacteria</taxon>
        <taxon>Pseudomonadati</taxon>
        <taxon>Pseudomonadota</taxon>
        <taxon>Gammaproteobacteria</taxon>
        <taxon>Oceanospirillales</taxon>
        <taxon>Alcanivoracaceae</taxon>
        <taxon>Alloalcanivorax</taxon>
    </lineage>
</organism>
<accession>A0A9Q3ULW1</accession>
<evidence type="ECO:0000256" key="5">
    <source>
        <dbReference type="ARBA" id="ARBA00022363"/>
    </source>
</evidence>
<dbReference type="InterPro" id="IPR007197">
    <property type="entry name" value="rSAM"/>
</dbReference>
<feature type="binding site" evidence="14">
    <location>
        <position position="126"/>
    </location>
    <ligand>
        <name>[4Fe-4S] cluster</name>
        <dbReference type="ChEBI" id="CHEBI:49883"/>
        <note>4Fe-4S-S-AdoMet</note>
    </ligand>
</feature>
<evidence type="ECO:0000256" key="4">
    <source>
        <dbReference type="ARBA" id="ARBA00008703"/>
    </source>
</evidence>
<evidence type="ECO:0000256" key="13">
    <source>
        <dbReference type="ARBA" id="ARBA00030756"/>
    </source>
</evidence>
<dbReference type="GO" id="GO:0016853">
    <property type="term" value="F:isomerase activity"/>
    <property type="evidence" value="ECO:0007669"/>
    <property type="project" value="UniProtKB-KW"/>
</dbReference>
<keyword evidence="7" id="KW-0949">S-adenosyl-L-methionine</keyword>
<dbReference type="Gene3D" id="3.20.20.70">
    <property type="entry name" value="Aldolase class I"/>
    <property type="match status" value="1"/>
</dbReference>
<keyword evidence="18" id="KW-1185">Reference proteome</keyword>
<comment type="cofactor">
    <cofactor evidence="2 15">
        <name>pyridoxal 5'-phosphate</name>
        <dbReference type="ChEBI" id="CHEBI:597326"/>
    </cofactor>
</comment>
<comment type="cofactor">
    <cofactor evidence="3">
        <name>[4Fe-4S] cluster</name>
        <dbReference type="ChEBI" id="CHEBI:49883"/>
    </cofactor>
</comment>
<dbReference type="CDD" id="cd01335">
    <property type="entry name" value="Radical_SAM"/>
    <property type="match status" value="1"/>
</dbReference>
<dbReference type="PROSITE" id="PS51918">
    <property type="entry name" value="RADICAL_SAM"/>
    <property type="match status" value="1"/>
</dbReference>
<dbReference type="SUPFAM" id="SSF102114">
    <property type="entry name" value="Radical SAM enzymes"/>
    <property type="match status" value="1"/>
</dbReference>
<evidence type="ECO:0000256" key="1">
    <source>
        <dbReference type="ARBA" id="ARBA00001352"/>
    </source>
</evidence>